<gene>
    <name evidence="3" type="ORF">PLEOSDRAFT_1110388</name>
</gene>
<keyword evidence="2" id="KW-0732">Signal</keyword>
<dbReference type="PANTHER" id="PTHR40640">
    <property type="entry name" value="ANCHORED GLYCOPROTEIN, PUTATIVE (AFU_ORTHOLOGUE AFUA_8G04860)-RELATED"/>
    <property type="match status" value="1"/>
</dbReference>
<name>A0A067P9G3_PLEO1</name>
<dbReference type="Proteomes" id="UP000027073">
    <property type="component" value="Unassembled WGS sequence"/>
</dbReference>
<feature type="region of interest" description="Disordered" evidence="1">
    <location>
        <begin position="145"/>
        <end position="374"/>
    </location>
</feature>
<feature type="compositionally biased region" description="Pro residues" evidence="1">
    <location>
        <begin position="354"/>
        <end position="374"/>
    </location>
</feature>
<sequence>MARASFLELARVLILSGAFIKVAAQQAQTSLFIPGFDPQPLSADAIGVDGEGRTTWALQAGQATDPADIGIPPSATITYVAGPSNVGYTMVFTGDSGSPITVAYDCSLSGDQAVCSAEAGGETATATLTQDPFLVQVGTTLAANAPTSTPVAGSSRPGGSSGSGSVSPTSSGSPAPATQSNASRQTGAYREYMSSRERTARWVNAHSPTKTRFNSPSVAPSVIDGLVPSSPPSEADSSHSLPPQMVLRFPDGRPDVPIPQNPDASASGQVSRAHTLPQAAGARRAHPDYSPPNGPEEIRILPSRTGQAPPPTSQTRSQSLPRNPYSPSSRPSIQAPPPPPPGAMHRSKPRLPLALPPPVHTPPESAPLPLPAPQPQVIFDPQHMPNSSAWHPYTDKVPNRRQPIKQHGHPPAIIYAPSHHSKSRYAPPAILSHPPPRGPGGVVYSHSIPQYPTPYPSAISSSHLTSVHEEDARRGMSRPRHDRSRSATLADDPHHGHHSRRSSVSSFVSNGSGSTYYVLPSARQKVHIIAPEPSIYTATSTTKSPSSPKRPFFKRLFGFNKEKLTSDSSKTSTRGGGGKRLVRRHSTGGSGRGRPATPREPQP</sequence>
<feature type="chain" id="PRO_5001646534" evidence="2">
    <location>
        <begin position="25"/>
        <end position="603"/>
    </location>
</feature>
<proteinExistence type="predicted"/>
<reference evidence="4" key="1">
    <citation type="journal article" date="2014" name="Proc. Natl. Acad. Sci. U.S.A.">
        <title>Extensive sampling of basidiomycete genomes demonstrates inadequacy of the white-rot/brown-rot paradigm for wood decay fungi.</title>
        <authorList>
            <person name="Riley R."/>
            <person name="Salamov A.A."/>
            <person name="Brown D.W."/>
            <person name="Nagy L.G."/>
            <person name="Floudas D."/>
            <person name="Held B.W."/>
            <person name="Levasseur A."/>
            <person name="Lombard V."/>
            <person name="Morin E."/>
            <person name="Otillar R."/>
            <person name="Lindquist E.A."/>
            <person name="Sun H."/>
            <person name="LaButti K.M."/>
            <person name="Schmutz J."/>
            <person name="Jabbour D."/>
            <person name="Luo H."/>
            <person name="Baker S.E."/>
            <person name="Pisabarro A.G."/>
            <person name="Walton J.D."/>
            <person name="Blanchette R.A."/>
            <person name="Henrissat B."/>
            <person name="Martin F."/>
            <person name="Cullen D."/>
            <person name="Hibbett D.S."/>
            <person name="Grigoriev I.V."/>
        </authorList>
    </citation>
    <scope>NUCLEOTIDE SEQUENCE [LARGE SCALE GENOMIC DNA]</scope>
    <source>
        <strain evidence="4">PC15</strain>
    </source>
</reference>
<dbReference type="InParanoid" id="A0A067P9G3"/>
<feature type="compositionally biased region" description="Polar residues" evidence="1">
    <location>
        <begin position="262"/>
        <end position="272"/>
    </location>
</feature>
<dbReference type="OrthoDB" id="3249663at2759"/>
<dbReference type="STRING" id="1137138.A0A067P9G3"/>
<evidence type="ECO:0000313" key="3">
    <source>
        <dbReference type="EMBL" id="KDQ33067.1"/>
    </source>
</evidence>
<organism evidence="3 4">
    <name type="scientific">Pleurotus ostreatus (strain PC15)</name>
    <name type="common">Oyster mushroom</name>
    <dbReference type="NCBI Taxonomy" id="1137138"/>
    <lineage>
        <taxon>Eukaryota</taxon>
        <taxon>Fungi</taxon>
        <taxon>Dikarya</taxon>
        <taxon>Basidiomycota</taxon>
        <taxon>Agaricomycotina</taxon>
        <taxon>Agaricomycetes</taxon>
        <taxon>Agaricomycetidae</taxon>
        <taxon>Agaricales</taxon>
        <taxon>Pleurotineae</taxon>
        <taxon>Pleurotaceae</taxon>
        <taxon>Pleurotus</taxon>
    </lineage>
</organism>
<dbReference type="VEuPathDB" id="FungiDB:PLEOSDRAFT_1110388"/>
<feature type="compositionally biased region" description="Low complexity" evidence="1">
    <location>
        <begin position="319"/>
        <end position="333"/>
    </location>
</feature>
<feature type="signal peptide" evidence="2">
    <location>
        <begin position="1"/>
        <end position="24"/>
    </location>
</feature>
<dbReference type="AlphaFoldDB" id="A0A067P9G3"/>
<feature type="compositionally biased region" description="Polar residues" evidence="1">
    <location>
        <begin position="206"/>
        <end position="218"/>
    </location>
</feature>
<dbReference type="HOGENOM" id="CLU_031737_0_0_1"/>
<accession>A0A067P9G3</accession>
<feature type="region of interest" description="Disordered" evidence="1">
    <location>
        <begin position="457"/>
        <end position="509"/>
    </location>
</feature>
<evidence type="ECO:0000256" key="2">
    <source>
        <dbReference type="SAM" id="SignalP"/>
    </source>
</evidence>
<feature type="compositionally biased region" description="Low complexity" evidence="1">
    <location>
        <begin position="150"/>
        <end position="178"/>
    </location>
</feature>
<evidence type="ECO:0000313" key="4">
    <source>
        <dbReference type="Proteomes" id="UP000027073"/>
    </source>
</evidence>
<dbReference type="EMBL" id="KL198004">
    <property type="protein sequence ID" value="KDQ33067.1"/>
    <property type="molecule type" value="Genomic_DNA"/>
</dbReference>
<evidence type="ECO:0000256" key="1">
    <source>
        <dbReference type="SAM" id="MobiDB-lite"/>
    </source>
</evidence>
<protein>
    <submittedName>
        <fullName evidence="3">Uncharacterized protein</fullName>
    </submittedName>
</protein>
<feature type="region of interest" description="Disordered" evidence="1">
    <location>
        <begin position="560"/>
        <end position="603"/>
    </location>
</feature>
<dbReference type="PANTHER" id="PTHR40640:SF1">
    <property type="entry name" value="ANCHORED GLYCOPROTEIN, PUTATIVE (AFU_ORTHOLOGUE AFUA_8G04860)-RELATED"/>
    <property type="match status" value="1"/>
</dbReference>